<gene>
    <name evidence="1" type="ORF">LTR37_016192</name>
</gene>
<sequence length="857" mass="94250">MPMDPLSAVAFATGFGAGAGIAMGAHRVRKLASKQSLTDGDAERTRRTRFEEKSFKQRMLLSVRALQDLPRGSDKKSKLPDEVTNGCIRDQKGTHLLPDDPKEGESSLYIMSGALPNDSTETLMTQTSVLGLDLASASFPDLNESDDDMFSSRGMYRSRISESDTPATKSFYRRYRSKMKAMAIDGSLSETKSAYEAMTPHHSMLASLDLQLLALQIKRGGWWSAASTQPTLFQKWRGARPMSRFLARECTLAGHWKGRVLPSLRDGLDTNPMAEHCRADFSGIGHPEPDSLPSAQHTKSMFSTSICGKYFLAAEGSNIYTYEIDGTSIRLLSRTSCERRVLAVSIDASFERFAIAAILEGRIGIYVDLLNTIQSSPATSLWERAGTLTNTAAGSAPVMDFGDGATASNAAREIAVGDFDELSLNAASVGSSILHQSVEIVTQRSWVQYFHGPRARLRGMREMPASSNGVWPQELSLAAKCNGRHDGGDSSSHIVYRNICTEQDPPCSVAISPTRQCMAFGCKSGVELYWIDPTTGQNLNRWFPLTRPSDHLHFLPPRRHTDGSLRLRLISSPKLSSTNEDDADDSSPTENPQTHFWFTVASSWQFPLRRSFRQRVNTVDHSYAIPLSDGHHIVFTDNETGLLCLGSDRPASSVQRLSRKFIFEPPSTLGVGREPLTPNVYAATSGVSDGIRIVAAYGTQIVLYSVPADALRFSTAEQEHTIQDPPKPFEELEWIELLQHPTSNAGAVHKQLHGDGNIKRFGRLNMAWVHHLPASGGKMPESLDKLWPLKISGTRIGELDGPRALSVQESAQVGLVIWAFGESGLGKAWKLAEGRERVARYHYAVDREGVAYTISVD</sequence>
<dbReference type="EMBL" id="JAUTXU010000190">
    <property type="protein sequence ID" value="KAK3700032.1"/>
    <property type="molecule type" value="Genomic_DNA"/>
</dbReference>
<comment type="caution">
    <text evidence="1">The sequence shown here is derived from an EMBL/GenBank/DDBJ whole genome shotgun (WGS) entry which is preliminary data.</text>
</comment>
<protein>
    <submittedName>
        <fullName evidence="1">Uncharacterized protein</fullName>
    </submittedName>
</protein>
<proteinExistence type="predicted"/>
<keyword evidence="2" id="KW-1185">Reference proteome</keyword>
<accession>A0ACC3MNN0</accession>
<evidence type="ECO:0000313" key="1">
    <source>
        <dbReference type="EMBL" id="KAK3700032.1"/>
    </source>
</evidence>
<dbReference type="Proteomes" id="UP001281147">
    <property type="component" value="Unassembled WGS sequence"/>
</dbReference>
<evidence type="ECO:0000313" key="2">
    <source>
        <dbReference type="Proteomes" id="UP001281147"/>
    </source>
</evidence>
<reference evidence="1" key="1">
    <citation type="submission" date="2023-07" db="EMBL/GenBank/DDBJ databases">
        <title>Black Yeasts Isolated from many extreme environments.</title>
        <authorList>
            <person name="Coleine C."/>
            <person name="Stajich J.E."/>
            <person name="Selbmann L."/>
        </authorList>
    </citation>
    <scope>NUCLEOTIDE SEQUENCE</scope>
    <source>
        <strain evidence="1">CCFEE 5714</strain>
    </source>
</reference>
<organism evidence="1 2">
    <name type="scientific">Vermiconidia calcicola</name>
    <dbReference type="NCBI Taxonomy" id="1690605"/>
    <lineage>
        <taxon>Eukaryota</taxon>
        <taxon>Fungi</taxon>
        <taxon>Dikarya</taxon>
        <taxon>Ascomycota</taxon>
        <taxon>Pezizomycotina</taxon>
        <taxon>Dothideomycetes</taxon>
        <taxon>Dothideomycetidae</taxon>
        <taxon>Mycosphaerellales</taxon>
        <taxon>Extremaceae</taxon>
        <taxon>Vermiconidia</taxon>
    </lineage>
</organism>
<name>A0ACC3MNN0_9PEZI</name>